<keyword evidence="2" id="KW-0732">Signal</keyword>
<comment type="caution">
    <text evidence="3">The sequence shown here is derived from an EMBL/GenBank/DDBJ whole genome shotgun (WGS) entry which is preliminary data.</text>
</comment>
<accession>A0A6L2NNB8</accession>
<protein>
    <submittedName>
        <fullName evidence="3">Uncharacterized protein</fullName>
    </submittedName>
</protein>
<organism evidence="3">
    <name type="scientific">Tanacetum cinerariifolium</name>
    <name type="common">Dalmatian daisy</name>
    <name type="synonym">Chrysanthemum cinerariifolium</name>
    <dbReference type="NCBI Taxonomy" id="118510"/>
    <lineage>
        <taxon>Eukaryota</taxon>
        <taxon>Viridiplantae</taxon>
        <taxon>Streptophyta</taxon>
        <taxon>Embryophyta</taxon>
        <taxon>Tracheophyta</taxon>
        <taxon>Spermatophyta</taxon>
        <taxon>Magnoliopsida</taxon>
        <taxon>eudicotyledons</taxon>
        <taxon>Gunneridae</taxon>
        <taxon>Pentapetalae</taxon>
        <taxon>asterids</taxon>
        <taxon>campanulids</taxon>
        <taxon>Asterales</taxon>
        <taxon>Asteraceae</taxon>
        <taxon>Asteroideae</taxon>
        <taxon>Anthemideae</taxon>
        <taxon>Anthemidinae</taxon>
        <taxon>Tanacetum</taxon>
    </lineage>
</organism>
<evidence type="ECO:0000256" key="2">
    <source>
        <dbReference type="SAM" id="SignalP"/>
    </source>
</evidence>
<dbReference type="AlphaFoldDB" id="A0A6L2NNB8"/>
<evidence type="ECO:0000313" key="3">
    <source>
        <dbReference type="EMBL" id="GEU87646.1"/>
    </source>
</evidence>
<feature type="chain" id="PRO_5026789478" evidence="2">
    <location>
        <begin position="22"/>
        <end position="185"/>
    </location>
</feature>
<evidence type="ECO:0000256" key="1">
    <source>
        <dbReference type="SAM" id="MobiDB-lite"/>
    </source>
</evidence>
<sequence length="185" mass="20850">MMFKRIAKVAFVVLWGVTLDCRDDQSTLGSQVTHGRVPRPHGGESGVVESISPGKMLVTHEGPEDPALVYLPDKSYTFDHRLVDIKHEYAYLKGRVGYDHPSSIELAKARRQLTTLQSEKLDMDRDSEQNNGSLAVVQWVLKGTHHQAMLEVKVPHAKEVSDMMDANDMETTTMDIKDNNFQQMV</sequence>
<gene>
    <name evidence="3" type="ORF">Tci_059624</name>
</gene>
<proteinExistence type="predicted"/>
<name>A0A6L2NNB8_TANCI</name>
<feature type="region of interest" description="Disordered" evidence="1">
    <location>
        <begin position="28"/>
        <end position="47"/>
    </location>
</feature>
<feature type="signal peptide" evidence="2">
    <location>
        <begin position="1"/>
        <end position="21"/>
    </location>
</feature>
<reference evidence="3" key="1">
    <citation type="journal article" date="2019" name="Sci. Rep.">
        <title>Draft genome of Tanacetum cinerariifolium, the natural source of mosquito coil.</title>
        <authorList>
            <person name="Yamashiro T."/>
            <person name="Shiraishi A."/>
            <person name="Satake H."/>
            <person name="Nakayama K."/>
        </authorList>
    </citation>
    <scope>NUCLEOTIDE SEQUENCE</scope>
</reference>
<dbReference type="EMBL" id="BKCJ010009585">
    <property type="protein sequence ID" value="GEU87646.1"/>
    <property type="molecule type" value="Genomic_DNA"/>
</dbReference>